<gene>
    <name evidence="1" type="ORF">QBC34DRAFT_405040</name>
</gene>
<name>A0AAV9GLT2_9PEZI</name>
<dbReference type="AlphaFoldDB" id="A0AAV9GLT2"/>
<dbReference type="Proteomes" id="UP001321760">
    <property type="component" value="Unassembled WGS sequence"/>
</dbReference>
<evidence type="ECO:0000313" key="2">
    <source>
        <dbReference type="Proteomes" id="UP001321760"/>
    </source>
</evidence>
<dbReference type="EMBL" id="MU865937">
    <property type="protein sequence ID" value="KAK4449470.1"/>
    <property type="molecule type" value="Genomic_DNA"/>
</dbReference>
<evidence type="ECO:0000313" key="1">
    <source>
        <dbReference type="EMBL" id="KAK4449470.1"/>
    </source>
</evidence>
<organism evidence="1 2">
    <name type="scientific">Podospora aff. communis PSN243</name>
    <dbReference type="NCBI Taxonomy" id="3040156"/>
    <lineage>
        <taxon>Eukaryota</taxon>
        <taxon>Fungi</taxon>
        <taxon>Dikarya</taxon>
        <taxon>Ascomycota</taxon>
        <taxon>Pezizomycotina</taxon>
        <taxon>Sordariomycetes</taxon>
        <taxon>Sordariomycetidae</taxon>
        <taxon>Sordariales</taxon>
        <taxon>Podosporaceae</taxon>
        <taxon>Podospora</taxon>
    </lineage>
</organism>
<proteinExistence type="predicted"/>
<keyword evidence="2" id="KW-1185">Reference proteome</keyword>
<evidence type="ECO:0008006" key="3">
    <source>
        <dbReference type="Google" id="ProtNLM"/>
    </source>
</evidence>
<comment type="caution">
    <text evidence="1">The sequence shown here is derived from an EMBL/GenBank/DDBJ whole genome shotgun (WGS) entry which is preliminary data.</text>
</comment>
<reference evidence="1" key="2">
    <citation type="submission" date="2023-05" db="EMBL/GenBank/DDBJ databases">
        <authorList>
            <consortium name="Lawrence Berkeley National Laboratory"/>
            <person name="Steindorff A."/>
            <person name="Hensen N."/>
            <person name="Bonometti L."/>
            <person name="Westerberg I."/>
            <person name="Brannstrom I.O."/>
            <person name="Guillou S."/>
            <person name="Cros-Aarteil S."/>
            <person name="Calhoun S."/>
            <person name="Haridas S."/>
            <person name="Kuo A."/>
            <person name="Mondo S."/>
            <person name="Pangilinan J."/>
            <person name="Riley R."/>
            <person name="Labutti K."/>
            <person name="Andreopoulos B."/>
            <person name="Lipzen A."/>
            <person name="Chen C."/>
            <person name="Yanf M."/>
            <person name="Daum C."/>
            <person name="Ng V."/>
            <person name="Clum A."/>
            <person name="Ohm R."/>
            <person name="Martin F."/>
            <person name="Silar P."/>
            <person name="Natvig D."/>
            <person name="Lalanne C."/>
            <person name="Gautier V."/>
            <person name="Ament-Velasquez S.L."/>
            <person name="Kruys A."/>
            <person name="Hutchinson M.I."/>
            <person name="Powell A.J."/>
            <person name="Barry K."/>
            <person name="Miller A.N."/>
            <person name="Grigoriev I.V."/>
            <person name="Debuchy R."/>
            <person name="Gladieux P."/>
            <person name="Thoren M.H."/>
            <person name="Johannesson H."/>
        </authorList>
    </citation>
    <scope>NUCLEOTIDE SEQUENCE</scope>
    <source>
        <strain evidence="1">PSN243</strain>
    </source>
</reference>
<accession>A0AAV9GLT2</accession>
<protein>
    <recommendedName>
        <fullName evidence="3">HMG box domain-containing protein</fullName>
    </recommendedName>
</protein>
<dbReference type="SUPFAM" id="SSF47095">
    <property type="entry name" value="HMG-box"/>
    <property type="match status" value="1"/>
</dbReference>
<dbReference type="Gene3D" id="1.10.30.10">
    <property type="entry name" value="High mobility group box domain"/>
    <property type="match status" value="1"/>
</dbReference>
<dbReference type="InterPro" id="IPR036910">
    <property type="entry name" value="HMG_box_dom_sf"/>
</dbReference>
<sequence>MWPSIGLAANHQLRIAVARIAAPMVRKTVTAVPAALFRRTSIHGALFVRRRFSVTRVLPNAAAKATAKKKKPVAKKPAAKNKKKVVAKKTSRTKAELEKQRNLMAKESLKELKTIALLGEEPTKLPANSWNVYVAKSMKGTSGGLMAAIPDLVTKFKALSHDQRAALANEARENHATNKAAFRSWVHTKSLAEIYQANMARRALKRVGVKIPAAKLSRIKDDRFPKQPSSAFSFFLRARFESGDMAGVHVRDAAQPLVQEWNSLSESDRQPYLAMSQARTAAHEAESSVIFGPEGRAAHYEKIRTLCRRSMRSVPLILGEATEDTTDA</sequence>
<reference evidence="1" key="1">
    <citation type="journal article" date="2023" name="Mol. Phylogenet. Evol.">
        <title>Genome-scale phylogeny and comparative genomics of the fungal order Sordariales.</title>
        <authorList>
            <person name="Hensen N."/>
            <person name="Bonometti L."/>
            <person name="Westerberg I."/>
            <person name="Brannstrom I.O."/>
            <person name="Guillou S."/>
            <person name="Cros-Aarteil S."/>
            <person name="Calhoun S."/>
            <person name="Haridas S."/>
            <person name="Kuo A."/>
            <person name="Mondo S."/>
            <person name="Pangilinan J."/>
            <person name="Riley R."/>
            <person name="LaButti K."/>
            <person name="Andreopoulos B."/>
            <person name="Lipzen A."/>
            <person name="Chen C."/>
            <person name="Yan M."/>
            <person name="Daum C."/>
            <person name="Ng V."/>
            <person name="Clum A."/>
            <person name="Steindorff A."/>
            <person name="Ohm R.A."/>
            <person name="Martin F."/>
            <person name="Silar P."/>
            <person name="Natvig D.O."/>
            <person name="Lalanne C."/>
            <person name="Gautier V."/>
            <person name="Ament-Velasquez S.L."/>
            <person name="Kruys A."/>
            <person name="Hutchinson M.I."/>
            <person name="Powell A.J."/>
            <person name="Barry K."/>
            <person name="Miller A.N."/>
            <person name="Grigoriev I.V."/>
            <person name="Debuchy R."/>
            <person name="Gladieux P."/>
            <person name="Hiltunen Thoren M."/>
            <person name="Johannesson H."/>
        </authorList>
    </citation>
    <scope>NUCLEOTIDE SEQUENCE</scope>
    <source>
        <strain evidence="1">PSN243</strain>
    </source>
</reference>